<feature type="region of interest" description="Disordered" evidence="1">
    <location>
        <begin position="131"/>
        <end position="206"/>
    </location>
</feature>
<feature type="compositionally biased region" description="Polar residues" evidence="1">
    <location>
        <begin position="150"/>
        <end position="160"/>
    </location>
</feature>
<sequence>MTSTFWNNFILLTRFSQFLFCTYRICIFSPICTQKKTTMKDKHRPKQDIHSSKGSSKGSREAKPIQMDGILLDLIKNKGCETEAVVLKEAELQPGEDIEKLAKETDDCLQLDYAAARGELPICVETTTVTPAAGPSERMDTVTAEPENTMVPSRQDPPQTEVSEGVSGEDEEFESTSEQGSASDEEEEVCQPGANEESTPWDYPPEEERNYAFDMDRVMDFFEQEFRVHIDDDQGNWLNEFYRDVFALFGKDWDSMSVYGDEGERLNLFVQGAMAGWKLRTDLREIEEKRKWSHMIDQQRRILQIVTGVDRTLENLVSTINDQQSEISELRKGLIKKETLANPVSASSSLVPPPSINMTLQNKLSMREFLLVNKIPLDPSCKSLVLSLDNTPILTAQNASSLQESINGILTRKCQNKLMRDDLAEIFHKCHVRVNY</sequence>
<proteinExistence type="predicted"/>
<name>A0A6M3RVR7_9RHAB</name>
<evidence type="ECO:0000256" key="1">
    <source>
        <dbReference type="SAM" id="MobiDB-lite"/>
    </source>
</evidence>
<feature type="region of interest" description="Disordered" evidence="1">
    <location>
        <begin position="39"/>
        <end position="62"/>
    </location>
</feature>
<evidence type="ECO:0000313" key="2">
    <source>
        <dbReference type="EMBL" id="QJD26149.1"/>
    </source>
</evidence>
<protein>
    <submittedName>
        <fullName evidence="2">Uncharacterized protein</fullName>
    </submittedName>
</protein>
<dbReference type="Proteomes" id="UP001230221">
    <property type="component" value="Segment"/>
</dbReference>
<dbReference type="EMBL" id="MN803433">
    <property type="protein sequence ID" value="QJD26149.1"/>
    <property type="molecule type" value="Viral_cRNA"/>
</dbReference>
<organism evidence="2 3">
    <name type="scientific">Schistocephalus solidus rhabdovirus</name>
    <dbReference type="NCBI Taxonomy" id="2729339"/>
    <lineage>
        <taxon>Viruses</taxon>
        <taxon>Riboviria</taxon>
        <taxon>Orthornavirae</taxon>
        <taxon>Negarnaviricota</taxon>
        <taxon>Haploviricotina</taxon>
        <taxon>Monjiviricetes</taxon>
        <taxon>Mononegavirales</taxon>
        <taxon>Rhabdoviridae</taxon>
        <taxon>Rhabdoviridae incertae sedis</taxon>
        <taxon>Alphaplatrhavirus</taxon>
        <taxon>Alphaplatrhavirus solidus</taxon>
    </lineage>
</organism>
<reference evidence="2" key="1">
    <citation type="journal article" date="2020" name="ISME J.">
        <title>Characterization of viruses in a tapeworm: phylogenetic position, vertical transmission, and transmission to the parasitized host.</title>
        <authorList>
            <person name="Hahn M.A."/>
            <person name="Rosario K."/>
            <person name="Lucas P."/>
            <person name="Dheilly N.M."/>
        </authorList>
    </citation>
    <scope>NUCLEOTIDE SEQUENCE</scope>
    <source>
        <strain evidence="2">SsRV-SsAE</strain>
    </source>
</reference>
<evidence type="ECO:0000313" key="3">
    <source>
        <dbReference type="Proteomes" id="UP001230221"/>
    </source>
</evidence>
<accession>A0A6M3RVR7</accession>
<keyword evidence="3" id="KW-1185">Reference proteome</keyword>